<reference evidence="5" key="1">
    <citation type="journal article" date="2019" name="Sci. Rep.">
        <title>Draft genome of Tanacetum cinerariifolium, the natural source of mosquito coil.</title>
        <authorList>
            <person name="Yamashiro T."/>
            <person name="Shiraishi A."/>
            <person name="Satake H."/>
            <person name="Nakayama K."/>
        </authorList>
    </citation>
    <scope>NUCLEOTIDE SEQUENCE</scope>
</reference>
<dbReference type="PANTHER" id="PTHR46819">
    <property type="entry name" value="EF-HAND CALCIUM-BINDING DOMAIN-CONTAINING PROTEIN 7"/>
    <property type="match status" value="1"/>
</dbReference>
<dbReference type="InterPro" id="IPR027417">
    <property type="entry name" value="P-loop_NTPase"/>
</dbReference>
<evidence type="ECO:0000313" key="5">
    <source>
        <dbReference type="EMBL" id="GEU84500.1"/>
    </source>
</evidence>
<dbReference type="Gene3D" id="3.40.50.300">
    <property type="entry name" value="P-loop containing nucleotide triphosphate hydrolases"/>
    <property type="match status" value="1"/>
</dbReference>
<evidence type="ECO:0000259" key="4">
    <source>
        <dbReference type="Pfam" id="PF24758"/>
    </source>
</evidence>
<dbReference type="Gene3D" id="1.10.238.10">
    <property type="entry name" value="EF-hand"/>
    <property type="match status" value="1"/>
</dbReference>
<comment type="caution">
    <text evidence="5">The sequence shown here is derived from an EMBL/GenBank/DDBJ whole genome shotgun (WGS) entry which is preliminary data.</text>
</comment>
<keyword evidence="1" id="KW-0479">Metal-binding</keyword>
<evidence type="ECO:0000256" key="1">
    <source>
        <dbReference type="ARBA" id="ARBA00022723"/>
    </source>
</evidence>
<feature type="domain" description="Mitochondrial Rho GTPase 1/3 EF hand associated type-1" evidence="3">
    <location>
        <begin position="603"/>
        <end position="650"/>
    </location>
</feature>
<protein>
    <submittedName>
        <fullName evidence="5">Mitochondrial Rho GTPase 1-like</fullName>
    </submittedName>
</protein>
<keyword evidence="2" id="KW-0677">Repeat</keyword>
<dbReference type="PANTHER" id="PTHR46819:SF1">
    <property type="entry name" value="EF-HAND CALCIUM-BINDING DOMAIN-CONTAINING PROTEIN 7"/>
    <property type="match status" value="1"/>
</dbReference>
<dbReference type="Pfam" id="PF24758">
    <property type="entry name" value="LRR_At5g56370"/>
    <property type="match status" value="1"/>
</dbReference>
<organism evidence="5">
    <name type="scientific">Tanacetum cinerariifolium</name>
    <name type="common">Dalmatian daisy</name>
    <name type="synonym">Chrysanthemum cinerariifolium</name>
    <dbReference type="NCBI Taxonomy" id="118510"/>
    <lineage>
        <taxon>Eukaryota</taxon>
        <taxon>Viridiplantae</taxon>
        <taxon>Streptophyta</taxon>
        <taxon>Embryophyta</taxon>
        <taxon>Tracheophyta</taxon>
        <taxon>Spermatophyta</taxon>
        <taxon>Magnoliopsida</taxon>
        <taxon>eudicotyledons</taxon>
        <taxon>Gunneridae</taxon>
        <taxon>Pentapetalae</taxon>
        <taxon>asterids</taxon>
        <taxon>campanulids</taxon>
        <taxon>Asterales</taxon>
        <taxon>Asteraceae</taxon>
        <taxon>Asteroideae</taxon>
        <taxon>Anthemideae</taxon>
        <taxon>Anthemidinae</taxon>
        <taxon>Tanacetum</taxon>
    </lineage>
</organism>
<evidence type="ECO:0000256" key="2">
    <source>
        <dbReference type="ARBA" id="ARBA00022737"/>
    </source>
</evidence>
<sequence length="800" mass="91479">MCSRVSQIWRKIWGWWNLDFPVVFPSFSIGDLAAGSIATHGCPRSKKILYGVLWRIWKWRNKVVNANPSEVPKILENDVFPAIQRVSKSWISAHFKSNDVNWNCWIQRSKEIAGLMLMTMEPEHEEGQSVSSYVVKMKGYIDNLEHLGLPVTLGLGLVMEGVDRINELRDEILVNNIMSRLDCTTKELIRTTATISKRWKNLWTQLPHLIFSNRDDDTYFGNDDTVCDYISFVDNTLNQCPANLNLKRFKLYINYINIPFEGRSKHINYYSVVNSEFKLQANRWIRYAISRNVEDVDLWLHLRVGQEEFTFEDEIFFKTSCITRMTLSYFRFNPPNGAISWERLECLFLYNVALDEDMIEKILSGSPFLESLELKKCHGYRRIDVTSRSVKKLVFSDYYYRIYGDYIDCIKINAPYISSLTINGYFELDPVLLDVSSLIKAELDYSIDAGMSDDTTYEEMLRGLLESLDHVKDVIINDFWWEIYSHLKAHGDISNVGIDCKPDQQYTWTRTVSAIKVRCMKEVKCFNAPLQPSEIVVVKRVVQDKLPEGVNEHGLRTPVQSVELTSEVLDFLRVFITFDVDGDDALNEQEPEDVFSTAPESPWSEAPYANAAETNVLGGMSFDGFLSQWALMTLLNPVLSVENLVYIGYVGDLSSACFVFGPKEAGKSSLLDSFVGKPFSEVYTPTTEERYTVNMVDQPYRINKTLILREIPEDAIEKLLVNKEALGACDMAVFVHDSSKEASWIRATELLVQVASHGESNGYEVLCLIVAAKDDLEPYPNAIEALTGVSQHMGIQALYQ</sequence>
<dbReference type="InterPro" id="IPR052266">
    <property type="entry name" value="Miro-EF-hand_domain"/>
</dbReference>
<gene>
    <name evidence="5" type="ORF">Tci_056478</name>
</gene>
<name>A0A6L2NEQ6_TANCI</name>
<accession>A0A6L2NEQ6</accession>
<evidence type="ECO:0000259" key="3">
    <source>
        <dbReference type="Pfam" id="PF08355"/>
    </source>
</evidence>
<dbReference type="InterPro" id="IPR055411">
    <property type="entry name" value="LRR_FXL15/At3g58940/PEG3-like"/>
</dbReference>
<feature type="domain" description="F-box/LRR-repeat protein 15/At3g58940/PEG3-like LRR" evidence="4">
    <location>
        <begin position="282"/>
        <end position="398"/>
    </location>
</feature>
<dbReference type="EMBL" id="BKCJ010008906">
    <property type="protein sequence ID" value="GEU84500.1"/>
    <property type="molecule type" value="Genomic_DNA"/>
</dbReference>
<dbReference type="SUPFAM" id="SSF52047">
    <property type="entry name" value="RNI-like"/>
    <property type="match status" value="1"/>
</dbReference>
<dbReference type="Pfam" id="PF08355">
    <property type="entry name" value="EF_assoc_1"/>
    <property type="match status" value="1"/>
</dbReference>
<proteinExistence type="predicted"/>
<dbReference type="AlphaFoldDB" id="A0A6L2NEQ6"/>
<dbReference type="GO" id="GO:0046872">
    <property type="term" value="F:metal ion binding"/>
    <property type="evidence" value="ECO:0007669"/>
    <property type="project" value="UniProtKB-KW"/>
</dbReference>
<dbReference type="InterPro" id="IPR013566">
    <property type="entry name" value="EF_hand_assoc_1"/>
</dbReference>
<dbReference type="SUPFAM" id="SSF52540">
    <property type="entry name" value="P-loop containing nucleoside triphosphate hydrolases"/>
    <property type="match status" value="1"/>
</dbReference>